<dbReference type="OrthoDB" id="4420885at2"/>
<evidence type="ECO:0000259" key="1">
    <source>
        <dbReference type="Pfam" id="PF03435"/>
    </source>
</evidence>
<name>A0A0F5PSN5_9HYPH</name>
<feature type="domain" description="Saccharopine dehydrogenase NADP binding" evidence="1">
    <location>
        <begin position="15"/>
        <end position="118"/>
    </location>
</feature>
<evidence type="ECO:0000313" key="2">
    <source>
        <dbReference type="EMBL" id="KKC31595.1"/>
    </source>
</evidence>
<dbReference type="PATRIC" id="fig|728005.3.peg.1968"/>
<dbReference type="Proteomes" id="UP000182258">
    <property type="component" value="Unassembled WGS sequence"/>
</dbReference>
<proteinExistence type="predicted"/>
<reference evidence="3 5" key="2">
    <citation type="submission" date="2016-10" db="EMBL/GenBank/DDBJ databases">
        <authorList>
            <person name="de Groot N.N."/>
        </authorList>
    </citation>
    <scope>NUCLEOTIDE SEQUENCE [LARGE SCALE GENOMIC DNA]</scope>
    <source>
        <strain evidence="3 5">CGMCC 1.10210</strain>
    </source>
</reference>
<evidence type="ECO:0000313" key="3">
    <source>
        <dbReference type="EMBL" id="SFD45102.1"/>
    </source>
</evidence>
<sequence>MSADFYEAEGARPTVAVYGAAGHTGRFVLQELSRRGFPIIAIGRNAVRLTALSLPDGTRRVVATFDDAAAVGRALHGAAALINCAGPFLDSAAPLVSAALRAGIPYLDITAEQASAQAVFERFGLAAEQAGVVIIPAMGFWGGLGDLLATAAMGDWVQADTIRLNIALDSWNPTEGTRITGQRNTARRLIVSDGRLQPLADPAPQHTWSFAAPFGRQEMAEVPLSETILLSRHLQVGEIHNYVNTASLRELADPTTPPPTAADEWGRSAQIFLVDVEVRQGDKVRRKAARGQDIYAITAPLVVEAVQRILTSPDQRNGAFAPGDLFDAPSFLAALAPQLELW</sequence>
<dbReference type="EMBL" id="FOMB01000065">
    <property type="protein sequence ID" value="SFD45102.1"/>
    <property type="molecule type" value="Genomic_DNA"/>
</dbReference>
<dbReference type="STRING" id="728005.SAMN04488059_1654"/>
<dbReference type="PANTHER" id="PTHR43781:SF1">
    <property type="entry name" value="SACCHAROPINE DEHYDROGENASE"/>
    <property type="match status" value="1"/>
</dbReference>
<gene>
    <name evidence="3" type="ORF">SAMN04488059_1654</name>
    <name evidence="2" type="ORF">WH91_18580</name>
</gene>
<dbReference type="RefSeq" id="WP_046172499.1">
    <property type="nucleotide sequence ID" value="NZ_FOMB01000065.1"/>
</dbReference>
<dbReference type="PANTHER" id="PTHR43781">
    <property type="entry name" value="SACCHAROPINE DEHYDROGENASE"/>
    <property type="match status" value="1"/>
</dbReference>
<dbReference type="InterPro" id="IPR005097">
    <property type="entry name" value="Sacchrp_dh_NADP-bd"/>
</dbReference>
<protein>
    <submittedName>
        <fullName evidence="2">Saccharopine dehydrogenase</fullName>
    </submittedName>
    <submittedName>
        <fullName evidence="3">Uncharacterized conserved protein</fullName>
    </submittedName>
</protein>
<evidence type="ECO:0000313" key="5">
    <source>
        <dbReference type="Proteomes" id="UP000182258"/>
    </source>
</evidence>
<dbReference type="Pfam" id="PF03435">
    <property type="entry name" value="Sacchrp_dh_NADP"/>
    <property type="match status" value="1"/>
</dbReference>
<keyword evidence="4" id="KW-1185">Reference proteome</keyword>
<dbReference type="Proteomes" id="UP000033519">
    <property type="component" value="Unassembled WGS sequence"/>
</dbReference>
<reference evidence="2 4" key="1">
    <citation type="submission" date="2015-03" db="EMBL/GenBank/DDBJ databases">
        <authorList>
            <person name="Lepp D."/>
            <person name="Hassan Y.I."/>
            <person name="Li X.-Z."/>
            <person name="Zhou T."/>
        </authorList>
    </citation>
    <scope>NUCLEOTIDE SEQUENCE [LARGE SCALE GENOMIC DNA]</scope>
    <source>
        <strain evidence="2 4">Cr7-05</strain>
    </source>
</reference>
<dbReference type="InterPro" id="IPR036291">
    <property type="entry name" value="NAD(P)-bd_dom_sf"/>
</dbReference>
<accession>A0A0F5PSN5</accession>
<organism evidence="3 5">
    <name type="scientific">Devosia psychrophila</name>
    <dbReference type="NCBI Taxonomy" id="728005"/>
    <lineage>
        <taxon>Bacteria</taxon>
        <taxon>Pseudomonadati</taxon>
        <taxon>Pseudomonadota</taxon>
        <taxon>Alphaproteobacteria</taxon>
        <taxon>Hyphomicrobiales</taxon>
        <taxon>Devosiaceae</taxon>
        <taxon>Devosia</taxon>
    </lineage>
</organism>
<dbReference type="SUPFAM" id="SSF51735">
    <property type="entry name" value="NAD(P)-binding Rossmann-fold domains"/>
    <property type="match status" value="1"/>
</dbReference>
<dbReference type="Gene3D" id="3.40.50.720">
    <property type="entry name" value="NAD(P)-binding Rossmann-like Domain"/>
    <property type="match status" value="1"/>
</dbReference>
<dbReference type="AlphaFoldDB" id="A0A0F5PSN5"/>
<dbReference type="EMBL" id="LAPV01000160">
    <property type="protein sequence ID" value="KKC31595.1"/>
    <property type="molecule type" value="Genomic_DNA"/>
</dbReference>
<evidence type="ECO:0000313" key="4">
    <source>
        <dbReference type="Proteomes" id="UP000033519"/>
    </source>
</evidence>